<dbReference type="AlphaFoldDB" id="A0A1X1SSA4"/>
<dbReference type="STRING" id="44010.AWC00_27610"/>
<dbReference type="SUPFAM" id="SSF140459">
    <property type="entry name" value="PE/PPE dimer-like"/>
    <property type="match status" value="1"/>
</dbReference>
<dbReference type="EMBL" id="AP022613">
    <property type="protein sequence ID" value="BBZ39451.1"/>
    <property type="molecule type" value="Genomic_DNA"/>
</dbReference>
<name>A0A1X1SSA4_9MYCO</name>
<dbReference type="OrthoDB" id="4752448at2"/>
<evidence type="ECO:0000313" key="1">
    <source>
        <dbReference type="EMBL" id="BBZ39451.1"/>
    </source>
</evidence>
<dbReference type="Gene3D" id="1.10.287.850">
    <property type="entry name" value="HP0062-like domain"/>
    <property type="match status" value="1"/>
</dbReference>
<dbReference type="InterPro" id="IPR000084">
    <property type="entry name" value="PE-PGRS_N"/>
</dbReference>
<evidence type="ECO:0000313" key="2">
    <source>
        <dbReference type="Proteomes" id="UP000467385"/>
    </source>
</evidence>
<dbReference type="RefSeq" id="WP_085236362.1">
    <property type="nucleotide sequence ID" value="NZ_AP022613.1"/>
</dbReference>
<keyword evidence="2" id="KW-1185">Reference proteome</keyword>
<accession>A0A1X1SSA4</accession>
<dbReference type="Proteomes" id="UP000467385">
    <property type="component" value="Chromosome"/>
</dbReference>
<proteinExistence type="predicted"/>
<dbReference type="Pfam" id="PF00934">
    <property type="entry name" value="PE"/>
    <property type="match status" value="1"/>
</dbReference>
<reference evidence="1 2" key="1">
    <citation type="journal article" date="2019" name="Emerg. Microbes Infect.">
        <title>Comprehensive subspecies identification of 175 nontuberculous mycobacteria species based on 7547 genomic profiles.</title>
        <authorList>
            <person name="Matsumoto Y."/>
            <person name="Kinjo T."/>
            <person name="Motooka D."/>
            <person name="Nabeya D."/>
            <person name="Jung N."/>
            <person name="Uechi K."/>
            <person name="Horii T."/>
            <person name="Iida T."/>
            <person name="Fujita J."/>
            <person name="Nakamura S."/>
        </authorList>
    </citation>
    <scope>NUCLEOTIDE SEQUENCE [LARGE SCALE GENOMIC DNA]</scope>
    <source>
        <strain evidence="1 2">JCM 14738</strain>
    </source>
</reference>
<sequence length="422" mass="42008">MSFVIAAPELIESAAQDLSSIGSTLGEATNSAAAQTTSIAAAGADEVSVAIAALFGNHGEEFHALTARAAAFHNEFVGLVKSGAGAYLASEVGNAEQLLAGAAAGPAQPLTGVASLLGTPGQGFFSPGNIAAIEAPYKALVANTEANLQSIVGASAADPHPLLQQIVHNQTGYAQTVTTALQNAGRDIHAGLPALRASFHAAGQALLAGNPNAAADDALQGLENFILPGFNTSGTGPIAITPMGPLGDLLPILGIPGQMAQNLANTVQTLTDFTTTFDTNTFGITFGTPFALALDLLGSPITTISALSNSAHVITSALQTGNVVGAIDGVLDAPANVANGFLNGQTMVGLPPITLDILGSTITAPSEVPFSGILTPLTPITILFDGIPLQLLAGTHIGGIVPALTQFLPGQLAQAIAGTGAA</sequence>
<gene>
    <name evidence="1" type="ORF">MCNS_25140</name>
</gene>
<organism evidence="1 2">
    <name type="scientific">Mycobacterium conspicuum</name>
    <dbReference type="NCBI Taxonomy" id="44010"/>
    <lineage>
        <taxon>Bacteria</taxon>
        <taxon>Bacillati</taxon>
        <taxon>Actinomycetota</taxon>
        <taxon>Actinomycetes</taxon>
        <taxon>Mycobacteriales</taxon>
        <taxon>Mycobacteriaceae</taxon>
        <taxon>Mycobacterium</taxon>
    </lineage>
</organism>
<protein>
    <submittedName>
        <fullName evidence="1">Uncharacterized protein</fullName>
    </submittedName>
</protein>
<dbReference type="InterPro" id="IPR038332">
    <property type="entry name" value="PPE_sf"/>
</dbReference>